<dbReference type="Proteomes" id="UP001152798">
    <property type="component" value="Chromosome 1"/>
</dbReference>
<dbReference type="EMBL" id="OV725077">
    <property type="protein sequence ID" value="CAH1391281.1"/>
    <property type="molecule type" value="Genomic_DNA"/>
</dbReference>
<protein>
    <submittedName>
        <fullName evidence="1">Uncharacterized protein</fullName>
    </submittedName>
</protein>
<evidence type="ECO:0000313" key="1">
    <source>
        <dbReference type="EMBL" id="CAH1391281.1"/>
    </source>
</evidence>
<accession>A0A9P0ECF0</accession>
<keyword evidence="2" id="KW-1185">Reference proteome</keyword>
<evidence type="ECO:0000313" key="2">
    <source>
        <dbReference type="Proteomes" id="UP001152798"/>
    </source>
</evidence>
<name>A0A9P0ECF0_NEZVI</name>
<sequence>MILKGYRKENQCQEKRVFRPTVCRWGYFAYGQDGLSLNQTSLECNYRQTKWSYFKNTSEERIRKLLLFVYESI</sequence>
<dbReference type="AlphaFoldDB" id="A0A9P0ECF0"/>
<proteinExistence type="predicted"/>
<organism evidence="1 2">
    <name type="scientific">Nezara viridula</name>
    <name type="common">Southern green stink bug</name>
    <name type="synonym">Cimex viridulus</name>
    <dbReference type="NCBI Taxonomy" id="85310"/>
    <lineage>
        <taxon>Eukaryota</taxon>
        <taxon>Metazoa</taxon>
        <taxon>Ecdysozoa</taxon>
        <taxon>Arthropoda</taxon>
        <taxon>Hexapoda</taxon>
        <taxon>Insecta</taxon>
        <taxon>Pterygota</taxon>
        <taxon>Neoptera</taxon>
        <taxon>Paraneoptera</taxon>
        <taxon>Hemiptera</taxon>
        <taxon>Heteroptera</taxon>
        <taxon>Panheteroptera</taxon>
        <taxon>Pentatomomorpha</taxon>
        <taxon>Pentatomoidea</taxon>
        <taxon>Pentatomidae</taxon>
        <taxon>Pentatominae</taxon>
        <taxon>Nezara</taxon>
    </lineage>
</organism>
<reference evidence="1" key="1">
    <citation type="submission" date="2022-01" db="EMBL/GenBank/DDBJ databases">
        <authorList>
            <person name="King R."/>
        </authorList>
    </citation>
    <scope>NUCLEOTIDE SEQUENCE</scope>
</reference>
<gene>
    <name evidence="1" type="ORF">NEZAVI_LOCUS2326</name>
</gene>